<feature type="domain" description="DUF3669" evidence="2">
    <location>
        <begin position="342"/>
        <end position="405"/>
    </location>
</feature>
<feature type="region of interest" description="Disordered" evidence="1">
    <location>
        <begin position="79"/>
        <end position="99"/>
    </location>
</feature>
<gene>
    <name evidence="3" type="ORF">B0T23DRAFT_438247</name>
</gene>
<comment type="caution">
    <text evidence="3">The sequence shown here is derived from an EMBL/GenBank/DDBJ whole genome shotgun (WGS) entry which is preliminary data.</text>
</comment>
<keyword evidence="4" id="KW-1185">Reference proteome</keyword>
<evidence type="ECO:0000256" key="1">
    <source>
        <dbReference type="SAM" id="MobiDB-lite"/>
    </source>
</evidence>
<evidence type="ECO:0000313" key="4">
    <source>
        <dbReference type="Proteomes" id="UP001285908"/>
    </source>
</evidence>
<proteinExistence type="predicted"/>
<protein>
    <submittedName>
        <fullName evidence="3">Zinc finger protein-domain-containing protein</fullName>
    </submittedName>
</protein>
<organism evidence="3 4">
    <name type="scientific">Neurospora hispaniola</name>
    <dbReference type="NCBI Taxonomy" id="588809"/>
    <lineage>
        <taxon>Eukaryota</taxon>
        <taxon>Fungi</taxon>
        <taxon>Dikarya</taxon>
        <taxon>Ascomycota</taxon>
        <taxon>Pezizomycotina</taxon>
        <taxon>Sordariomycetes</taxon>
        <taxon>Sordariomycetidae</taxon>
        <taxon>Sordariales</taxon>
        <taxon>Sordariaceae</taxon>
        <taxon>Neurospora</taxon>
    </lineage>
</organism>
<feature type="region of interest" description="Disordered" evidence="1">
    <location>
        <begin position="43"/>
        <end position="62"/>
    </location>
</feature>
<evidence type="ECO:0000259" key="2">
    <source>
        <dbReference type="Pfam" id="PF12417"/>
    </source>
</evidence>
<evidence type="ECO:0000313" key="3">
    <source>
        <dbReference type="EMBL" id="KAK3497419.1"/>
    </source>
</evidence>
<accession>A0AAJ0ICW5</accession>
<dbReference type="PANTHER" id="PTHR40780">
    <property type="entry name" value="DUF3669 DOMAIN-CONTAINING PROTEIN"/>
    <property type="match status" value="1"/>
</dbReference>
<dbReference type="Proteomes" id="UP001285908">
    <property type="component" value="Unassembled WGS sequence"/>
</dbReference>
<dbReference type="AlphaFoldDB" id="A0AAJ0ICW5"/>
<reference evidence="3 4" key="1">
    <citation type="journal article" date="2023" name="Mol. Phylogenet. Evol.">
        <title>Genome-scale phylogeny and comparative genomics of the fungal order Sordariales.</title>
        <authorList>
            <person name="Hensen N."/>
            <person name="Bonometti L."/>
            <person name="Westerberg I."/>
            <person name="Brannstrom I.O."/>
            <person name="Guillou S."/>
            <person name="Cros-Aarteil S."/>
            <person name="Calhoun S."/>
            <person name="Haridas S."/>
            <person name="Kuo A."/>
            <person name="Mondo S."/>
            <person name="Pangilinan J."/>
            <person name="Riley R."/>
            <person name="LaButti K."/>
            <person name="Andreopoulos B."/>
            <person name="Lipzen A."/>
            <person name="Chen C."/>
            <person name="Yan M."/>
            <person name="Daum C."/>
            <person name="Ng V."/>
            <person name="Clum A."/>
            <person name="Steindorff A."/>
            <person name="Ohm R.A."/>
            <person name="Martin F."/>
            <person name="Silar P."/>
            <person name="Natvig D.O."/>
            <person name="Lalanne C."/>
            <person name="Gautier V."/>
            <person name="Ament-Velasquez S.L."/>
            <person name="Kruys A."/>
            <person name="Hutchinson M.I."/>
            <person name="Powell A.J."/>
            <person name="Barry K."/>
            <person name="Miller A.N."/>
            <person name="Grigoriev I.V."/>
            <person name="Debuchy R."/>
            <person name="Gladieux P."/>
            <person name="Hiltunen Thoren M."/>
            <person name="Johannesson H."/>
        </authorList>
    </citation>
    <scope>NUCLEOTIDE SEQUENCE [LARGE SCALE GENOMIC DNA]</scope>
    <source>
        <strain evidence="3 4">FGSC 10403</strain>
    </source>
</reference>
<dbReference type="Pfam" id="PF12417">
    <property type="entry name" value="DUF3669"/>
    <property type="match status" value="1"/>
</dbReference>
<dbReference type="RefSeq" id="XP_062695683.1">
    <property type="nucleotide sequence ID" value="XM_062840652.1"/>
</dbReference>
<feature type="compositionally biased region" description="Basic and acidic residues" evidence="1">
    <location>
        <begin position="52"/>
        <end position="62"/>
    </location>
</feature>
<dbReference type="InterPro" id="IPR022137">
    <property type="entry name" value="Znf_prot_DUF3669"/>
</dbReference>
<dbReference type="GeneID" id="87878274"/>
<sequence>MKSAGNRRRLFTSSETIANPISLSLDADLESSLHLLSILEASTIPSSPTSPPKDKTPPRQEADASINHQLHHALSLHSQVSTSSSAAEREHRAQANEAHSFRKIGAGACGAIFAQEGKSVVVKLAKDPNSQELWNDFQQHRKISRLFNRVYHVEEVRVPKLLGFVPPKNSEFWDAEPGLTKAAENICTVPTYALLAERILPLPRSTRHLLIEKYCAPRGKQKALADPANNDCLVRVYLGSTNGKSSGMFFSLRNLKLHLNQLIELNLDIEALASRMGIALAVMHWGANTDARDVEFVLGSSSTKKATLEDDLDNIEDDAEARYVGPSTYRGLEDFFCRETEMWVLDFNQVRNITLDDAGVALAVEAVKLNDPYFPKPLKESEVEKHAWKAFTVSYLENSTTILEEALKNDTELGGEILALPRKFVLGLIELEKERMTRREGANA</sequence>
<name>A0AAJ0ICW5_9PEZI</name>
<dbReference type="EMBL" id="JAULSX010000002">
    <property type="protein sequence ID" value="KAK3497419.1"/>
    <property type="molecule type" value="Genomic_DNA"/>
</dbReference>
<dbReference type="PANTHER" id="PTHR40780:SF2">
    <property type="entry name" value="DUF3669 DOMAIN-CONTAINING PROTEIN"/>
    <property type="match status" value="1"/>
</dbReference>